<evidence type="ECO:0000256" key="8">
    <source>
        <dbReference type="SAM" id="MobiDB-lite"/>
    </source>
</evidence>
<protein>
    <recommendedName>
        <fullName evidence="9">Ig-like domain-containing protein</fullName>
    </recommendedName>
</protein>
<dbReference type="InterPro" id="IPR051036">
    <property type="entry name" value="SIGLEC"/>
</dbReference>
<dbReference type="SMART" id="SM00409">
    <property type="entry name" value="IG"/>
    <property type="match status" value="3"/>
</dbReference>
<feature type="compositionally biased region" description="Acidic residues" evidence="8">
    <location>
        <begin position="538"/>
        <end position="549"/>
    </location>
</feature>
<evidence type="ECO:0000256" key="5">
    <source>
        <dbReference type="ARBA" id="ARBA00022989"/>
    </source>
</evidence>
<dbReference type="GO" id="GO:0005886">
    <property type="term" value="C:plasma membrane"/>
    <property type="evidence" value="ECO:0007669"/>
    <property type="project" value="TreeGrafter"/>
</dbReference>
<dbReference type="GO" id="GO:0030246">
    <property type="term" value="F:carbohydrate binding"/>
    <property type="evidence" value="ECO:0007669"/>
    <property type="project" value="UniProtKB-KW"/>
</dbReference>
<dbReference type="PANTHER" id="PTHR12035">
    <property type="entry name" value="SIALIC ACID BINDING IMMUNOGLOBULIN-LIKE LECTIN"/>
    <property type="match status" value="1"/>
</dbReference>
<keyword evidence="6" id="KW-0472">Membrane</keyword>
<dbReference type="Gene3D" id="2.60.40.10">
    <property type="entry name" value="Immunoglobulins"/>
    <property type="match status" value="5"/>
</dbReference>
<reference evidence="10" key="2">
    <citation type="submission" date="2025-09" db="UniProtKB">
        <authorList>
            <consortium name="Ensembl"/>
        </authorList>
    </citation>
    <scope>IDENTIFICATION</scope>
</reference>
<dbReference type="Ensembl" id="ENSPLAT00000008037.1">
    <property type="protein sequence ID" value="ENSPLAP00000005385.1"/>
    <property type="gene ID" value="ENSPLAG00000007287.1"/>
</dbReference>
<dbReference type="InterPro" id="IPR013783">
    <property type="entry name" value="Ig-like_fold"/>
</dbReference>
<dbReference type="Pfam" id="PF13895">
    <property type="entry name" value="Ig_2"/>
    <property type="match status" value="1"/>
</dbReference>
<feature type="region of interest" description="Disordered" evidence="8">
    <location>
        <begin position="512"/>
        <end position="549"/>
    </location>
</feature>
<feature type="domain" description="Ig-like" evidence="9">
    <location>
        <begin position="124"/>
        <end position="204"/>
    </location>
</feature>
<dbReference type="SUPFAM" id="SSF48726">
    <property type="entry name" value="Immunoglobulin"/>
    <property type="match status" value="4"/>
</dbReference>
<evidence type="ECO:0000313" key="10">
    <source>
        <dbReference type="Ensembl" id="ENSPLAP00000005385.1"/>
    </source>
</evidence>
<feature type="domain" description="Ig-like" evidence="9">
    <location>
        <begin position="208"/>
        <end position="289"/>
    </location>
</feature>
<dbReference type="InterPro" id="IPR003598">
    <property type="entry name" value="Ig_sub2"/>
</dbReference>
<dbReference type="GeneTree" id="ENSGT01150000286924"/>
<dbReference type="GO" id="GO:0033691">
    <property type="term" value="F:sialic acid binding"/>
    <property type="evidence" value="ECO:0007669"/>
    <property type="project" value="TreeGrafter"/>
</dbReference>
<keyword evidence="11" id="KW-1185">Reference proteome</keyword>
<evidence type="ECO:0000259" key="9">
    <source>
        <dbReference type="PROSITE" id="PS50835"/>
    </source>
</evidence>
<evidence type="ECO:0000256" key="3">
    <source>
        <dbReference type="ARBA" id="ARBA00022734"/>
    </source>
</evidence>
<evidence type="ECO:0000256" key="4">
    <source>
        <dbReference type="ARBA" id="ARBA00022889"/>
    </source>
</evidence>
<evidence type="ECO:0000313" key="11">
    <source>
        <dbReference type="Proteomes" id="UP000261500"/>
    </source>
</evidence>
<evidence type="ECO:0000256" key="6">
    <source>
        <dbReference type="ARBA" id="ARBA00023136"/>
    </source>
</evidence>
<dbReference type="InterPro" id="IPR003599">
    <property type="entry name" value="Ig_sub"/>
</dbReference>
<feature type="domain" description="Ig-like" evidence="9">
    <location>
        <begin position="292"/>
        <end position="371"/>
    </location>
</feature>
<dbReference type="SMART" id="SM00408">
    <property type="entry name" value="IGc2"/>
    <property type="match status" value="2"/>
</dbReference>
<comment type="subcellular location">
    <subcellularLocation>
        <location evidence="1">Membrane</location>
        <topology evidence="1">Single-pass type I membrane protein</topology>
    </subcellularLocation>
</comment>
<keyword evidence="2" id="KW-0812">Transmembrane</keyword>
<evidence type="ECO:0000256" key="1">
    <source>
        <dbReference type="ARBA" id="ARBA00004479"/>
    </source>
</evidence>
<comment type="similarity">
    <text evidence="7">Belongs to the immunoglobulin superfamily. SIGLEC (sialic acid binding Ig-like lectin) family.</text>
</comment>
<organism evidence="10 11">
    <name type="scientific">Poecilia latipinna</name>
    <name type="common">sailfin molly</name>
    <dbReference type="NCBI Taxonomy" id="48699"/>
    <lineage>
        <taxon>Eukaryota</taxon>
        <taxon>Metazoa</taxon>
        <taxon>Chordata</taxon>
        <taxon>Craniata</taxon>
        <taxon>Vertebrata</taxon>
        <taxon>Euteleostomi</taxon>
        <taxon>Actinopterygii</taxon>
        <taxon>Neopterygii</taxon>
        <taxon>Teleostei</taxon>
        <taxon>Neoteleostei</taxon>
        <taxon>Acanthomorphata</taxon>
        <taxon>Ovalentaria</taxon>
        <taxon>Atherinomorphae</taxon>
        <taxon>Cyprinodontiformes</taxon>
        <taxon>Poeciliidae</taxon>
        <taxon>Poeciliinae</taxon>
        <taxon>Poecilia</taxon>
    </lineage>
</organism>
<dbReference type="AlphaFoldDB" id="A0A3B3TW09"/>
<evidence type="ECO:0000256" key="7">
    <source>
        <dbReference type="ARBA" id="ARBA00038361"/>
    </source>
</evidence>
<dbReference type="GO" id="GO:0007155">
    <property type="term" value="P:cell adhesion"/>
    <property type="evidence" value="ECO:0007669"/>
    <property type="project" value="UniProtKB-KW"/>
</dbReference>
<reference evidence="10" key="1">
    <citation type="submission" date="2025-08" db="UniProtKB">
        <authorList>
            <consortium name="Ensembl"/>
        </authorList>
    </citation>
    <scope>IDENTIFICATION</scope>
</reference>
<keyword evidence="3" id="KW-0430">Lectin</keyword>
<dbReference type="Proteomes" id="UP000261500">
    <property type="component" value="Unplaced"/>
</dbReference>
<sequence>FFFPLTLPPYWEWSIVMPQTVEGLSGSCVIIPCSFSLPSEWDQHLDRSCKAVWKRGSWSQTQVFDSSLTGASASLNLLQGNLTGILRNKDCTTVFNNLPSNHYDNYYFRLQCENSLKFNFRTSPTITPSRLEVEEGTAVSLSCSAVVPCPTLPPLVTWTPSLGDIEENMEAKSLNSVVNFNVSYLHHGQKVSCSAAYNRQAGYSDLDTKVLVEPAGPVVEGSSVSLLCRSRSNPAVTNYTWFRDGEVDQETGPVLVLDNIDPSHSGGYRCSAKNDLGEEASAKTQLDVQYSPKNTTVSADPSGPVPDGGSVTLTCSSVASPAVANVTWFRAAGREKEVVGSERDFTFNVTKLSEDLYYCEAQNIHASHIFSCLILSRFRCSCDSQGNPLPSLVWELAGEPVNHSAGIPVREIIMGHATTRSVVTLYRPNEDTPTLVCISRNSLGSVSLAYNINSSPEDKAAVKEVEGEEHLNYVNVDFAKLQARSEGELGDGAIRGLESKTAEYAEIRIQSRESDGADIKQQGHFSDTSLGQGKGDNDLTEEVDETVTA</sequence>
<dbReference type="InterPro" id="IPR036179">
    <property type="entry name" value="Ig-like_dom_sf"/>
</dbReference>
<dbReference type="PROSITE" id="PS50835">
    <property type="entry name" value="IG_LIKE"/>
    <property type="match status" value="3"/>
</dbReference>
<evidence type="ECO:0000256" key="2">
    <source>
        <dbReference type="ARBA" id="ARBA00022692"/>
    </source>
</evidence>
<keyword evidence="5" id="KW-1133">Transmembrane helix</keyword>
<dbReference type="STRING" id="48699.ENSPLAP00000005385"/>
<dbReference type="InterPro" id="IPR007110">
    <property type="entry name" value="Ig-like_dom"/>
</dbReference>
<name>A0A3B3TW09_9TELE</name>
<accession>A0A3B3TW09</accession>
<proteinExistence type="inferred from homology"/>
<keyword evidence="4" id="KW-0130">Cell adhesion</keyword>
<dbReference type="Pfam" id="PF13927">
    <property type="entry name" value="Ig_3"/>
    <property type="match status" value="1"/>
</dbReference>
<dbReference type="PANTHER" id="PTHR12035:SF125">
    <property type="entry name" value="SIALIC ACID-BINDING IG-LIKE LECTIN 5"/>
    <property type="match status" value="1"/>
</dbReference>